<dbReference type="GO" id="GO:0005829">
    <property type="term" value="C:cytosol"/>
    <property type="evidence" value="ECO:0007669"/>
    <property type="project" value="TreeGrafter"/>
</dbReference>
<sequence>MLKRILSISFFCLCTIGLVGISIAQAQQKMQIGYVDPQSILNKMPEMKAVEQRLKNFTEKKKKEFANKQKDFQQKVSEYQQKESVISETAKKKEEQRLGKLNQELQQYQGKIRQQVQQKQQELVSPLLDQIDNAVSKVADSMGLTYVINTRTSNSDVIVLYASEEAKQKYDITDQVMEQLDI</sequence>
<protein>
    <submittedName>
        <fullName evidence="5">Periplasmic chaperone for outer membrane proteins Skp</fullName>
    </submittedName>
</protein>
<reference evidence="5 6" key="1">
    <citation type="submission" date="2019-07" db="EMBL/GenBank/DDBJ databases">
        <title>Genomic Encyclopedia of Archaeal and Bacterial Type Strains, Phase II (KMG-II): from individual species to whole genera.</title>
        <authorList>
            <person name="Goeker M."/>
        </authorList>
    </citation>
    <scope>NUCLEOTIDE SEQUENCE [LARGE SCALE GENOMIC DNA]</scope>
    <source>
        <strain evidence="5 6">DSM 21935</strain>
    </source>
</reference>
<proteinExistence type="inferred from homology"/>
<feature type="chain" id="PRO_5022911799" evidence="4">
    <location>
        <begin position="27"/>
        <end position="182"/>
    </location>
</feature>
<dbReference type="PANTHER" id="PTHR35089">
    <property type="entry name" value="CHAPERONE PROTEIN SKP"/>
    <property type="match status" value="1"/>
</dbReference>
<feature type="coiled-coil region" evidence="3">
    <location>
        <begin position="47"/>
        <end position="118"/>
    </location>
</feature>
<keyword evidence="2 4" id="KW-0732">Signal</keyword>
<dbReference type="PANTHER" id="PTHR35089:SF1">
    <property type="entry name" value="CHAPERONE PROTEIN SKP"/>
    <property type="match status" value="1"/>
</dbReference>
<organism evidence="5 6">
    <name type="scientific">Fodinibius salinus</name>
    <dbReference type="NCBI Taxonomy" id="860790"/>
    <lineage>
        <taxon>Bacteria</taxon>
        <taxon>Pseudomonadati</taxon>
        <taxon>Balneolota</taxon>
        <taxon>Balneolia</taxon>
        <taxon>Balneolales</taxon>
        <taxon>Balneolaceae</taxon>
        <taxon>Fodinibius</taxon>
    </lineage>
</organism>
<dbReference type="InterPro" id="IPR024930">
    <property type="entry name" value="Skp_dom_sf"/>
</dbReference>
<dbReference type="GO" id="GO:0051082">
    <property type="term" value="F:unfolded protein binding"/>
    <property type="evidence" value="ECO:0007669"/>
    <property type="project" value="InterPro"/>
</dbReference>
<feature type="signal peptide" evidence="4">
    <location>
        <begin position="1"/>
        <end position="26"/>
    </location>
</feature>
<dbReference type="RefSeq" id="WP_148899293.1">
    <property type="nucleotide sequence ID" value="NZ_VNHY01000003.1"/>
</dbReference>
<dbReference type="OrthoDB" id="1524711at2"/>
<gene>
    <name evidence="5" type="ORF">LX73_1960</name>
</gene>
<evidence type="ECO:0000256" key="1">
    <source>
        <dbReference type="ARBA" id="ARBA00009091"/>
    </source>
</evidence>
<evidence type="ECO:0000313" key="6">
    <source>
        <dbReference type="Proteomes" id="UP000324595"/>
    </source>
</evidence>
<dbReference type="InterPro" id="IPR005632">
    <property type="entry name" value="Chaperone_Skp"/>
</dbReference>
<keyword evidence="6" id="KW-1185">Reference proteome</keyword>
<dbReference type="GO" id="GO:0050821">
    <property type="term" value="P:protein stabilization"/>
    <property type="evidence" value="ECO:0007669"/>
    <property type="project" value="TreeGrafter"/>
</dbReference>
<accession>A0A5D3YL14</accession>
<dbReference type="Pfam" id="PF03938">
    <property type="entry name" value="OmpH"/>
    <property type="match status" value="1"/>
</dbReference>
<keyword evidence="3" id="KW-0175">Coiled coil</keyword>
<comment type="similarity">
    <text evidence="1">Belongs to the Skp family.</text>
</comment>
<dbReference type="Gene3D" id="3.30.910.20">
    <property type="entry name" value="Skp domain"/>
    <property type="match status" value="1"/>
</dbReference>
<dbReference type="EMBL" id="VNHY01000003">
    <property type="protein sequence ID" value="TYP92598.1"/>
    <property type="molecule type" value="Genomic_DNA"/>
</dbReference>
<name>A0A5D3YL14_9BACT</name>
<evidence type="ECO:0000256" key="3">
    <source>
        <dbReference type="SAM" id="Coils"/>
    </source>
</evidence>
<dbReference type="AlphaFoldDB" id="A0A5D3YL14"/>
<evidence type="ECO:0000256" key="4">
    <source>
        <dbReference type="SAM" id="SignalP"/>
    </source>
</evidence>
<evidence type="ECO:0000256" key="2">
    <source>
        <dbReference type="ARBA" id="ARBA00022729"/>
    </source>
</evidence>
<comment type="caution">
    <text evidence="5">The sequence shown here is derived from an EMBL/GenBank/DDBJ whole genome shotgun (WGS) entry which is preliminary data.</text>
</comment>
<dbReference type="SMART" id="SM00935">
    <property type="entry name" value="OmpH"/>
    <property type="match status" value="1"/>
</dbReference>
<dbReference type="SUPFAM" id="SSF111384">
    <property type="entry name" value="OmpH-like"/>
    <property type="match status" value="1"/>
</dbReference>
<dbReference type="Proteomes" id="UP000324595">
    <property type="component" value="Unassembled WGS sequence"/>
</dbReference>
<evidence type="ECO:0000313" key="5">
    <source>
        <dbReference type="EMBL" id="TYP92598.1"/>
    </source>
</evidence>